<evidence type="ECO:0000256" key="1">
    <source>
        <dbReference type="ARBA" id="ARBA00004305"/>
    </source>
</evidence>
<feature type="region of interest" description="Disordered" evidence="7">
    <location>
        <begin position="77"/>
        <end position="96"/>
    </location>
</feature>
<keyword evidence="3" id="KW-0809">Transit peptide</keyword>
<evidence type="ECO:0000256" key="6">
    <source>
        <dbReference type="RuleBase" id="RU368039"/>
    </source>
</evidence>
<dbReference type="Pfam" id="PF13233">
    <property type="entry name" value="Complex1_LYR_2"/>
    <property type="match status" value="1"/>
</dbReference>
<evidence type="ECO:0000256" key="7">
    <source>
        <dbReference type="SAM" id="MobiDB-lite"/>
    </source>
</evidence>
<keyword evidence="9" id="KW-1185">Reference proteome</keyword>
<keyword evidence="5 6" id="KW-0143">Chaperone</keyword>
<reference evidence="8 9" key="1">
    <citation type="journal article" date="2017" name="Mycologia">
        <title>Bifiguratus adelaidae, gen. et sp. nov., a new member of Mucoromycotina in endophytic and soil-dwelling habitats.</title>
        <authorList>
            <person name="Torres-Cruz T.J."/>
            <person name="Billingsley Tobias T.L."/>
            <person name="Almatruk M."/>
            <person name="Hesse C."/>
            <person name="Kuske C.R."/>
            <person name="Desiro A."/>
            <person name="Benucci G.M."/>
            <person name="Bonito G."/>
            <person name="Stajich J.E."/>
            <person name="Dunlap C."/>
            <person name="Arnold A.E."/>
            <person name="Porras-Alfaro A."/>
        </authorList>
    </citation>
    <scope>NUCLEOTIDE SEQUENCE [LARGE SCALE GENOMIC DNA]</scope>
    <source>
        <strain evidence="8 9">AZ0501</strain>
    </source>
</reference>
<dbReference type="Proteomes" id="UP000242875">
    <property type="component" value="Unassembled WGS sequence"/>
</dbReference>
<dbReference type="GO" id="GO:0005759">
    <property type="term" value="C:mitochondrial matrix"/>
    <property type="evidence" value="ECO:0007669"/>
    <property type="project" value="UniProtKB-SubCell"/>
</dbReference>
<dbReference type="PANTHER" id="PTHR13137:SF6">
    <property type="entry name" value="SUCCINATE DEHYDROGENASE ASSEMBLY FACTOR 3, MITOCHONDRIAL"/>
    <property type="match status" value="1"/>
</dbReference>
<comment type="caution">
    <text evidence="8">The sequence shown here is derived from an EMBL/GenBank/DDBJ whole genome shotgun (WGS) entry which is preliminary data.</text>
</comment>
<sequence length="144" mass="17031">MRPDTLLPPLVLYRHILRMHRRLPPSMRFLGDDYVKAEFRRHKDVDNPVYIVGFLQQWQSYLDALRVQTSPMEDVVSRVQEEQDKEGARRVRGDDRFSNVGQRLDASFLDKLSDQQLGQLNELREEVKRFKDGPKPEEDGKHKD</sequence>
<dbReference type="GO" id="GO:0006105">
    <property type="term" value="P:succinate metabolic process"/>
    <property type="evidence" value="ECO:0007669"/>
    <property type="project" value="TreeGrafter"/>
</dbReference>
<feature type="region of interest" description="Disordered" evidence="7">
    <location>
        <begin position="124"/>
        <end position="144"/>
    </location>
</feature>
<evidence type="ECO:0000313" key="8">
    <source>
        <dbReference type="EMBL" id="OZJ02017.1"/>
    </source>
</evidence>
<dbReference type="AlphaFoldDB" id="A0A261XUH2"/>
<organism evidence="8 9">
    <name type="scientific">Bifiguratus adelaidae</name>
    <dbReference type="NCBI Taxonomy" id="1938954"/>
    <lineage>
        <taxon>Eukaryota</taxon>
        <taxon>Fungi</taxon>
        <taxon>Fungi incertae sedis</taxon>
        <taxon>Mucoromycota</taxon>
        <taxon>Mucoromycotina</taxon>
        <taxon>Endogonomycetes</taxon>
        <taxon>Endogonales</taxon>
        <taxon>Endogonales incertae sedis</taxon>
        <taxon>Bifiguratus</taxon>
    </lineage>
</organism>
<dbReference type="InterPro" id="IPR008381">
    <property type="entry name" value="SDHAF3/Sdh7"/>
</dbReference>
<comment type="function">
    <text evidence="6">Plays an essential role in the assembly of succinate dehydrogenase (SDH), an enzyme complex (also referred to as respiratory complex II) that is a component of both the tricarboxylic acid (TCA) cycle and the mitochondrial electron transport chain, and which couples the oxidation of succinate to fumarate with the reduction of ubiquinone (coenzyme Q) to ubiquinol. Promotes maturation of the iron-sulfur protein subunit of the SDH catalytic dimer, protecting it from the deleterious effects of oxidants. May act together with SDHAF1.</text>
</comment>
<dbReference type="PANTHER" id="PTHR13137">
    <property type="entry name" value="DC11 ACN9 HOMOLOG"/>
    <property type="match status" value="1"/>
</dbReference>
<comment type="subunit">
    <text evidence="6">Interacts with the iron-sulfur protein subunit within the SDH catalytic dimer.</text>
</comment>
<dbReference type="GO" id="GO:0034553">
    <property type="term" value="P:mitochondrial respiratory chain complex II assembly"/>
    <property type="evidence" value="ECO:0007669"/>
    <property type="project" value="UniProtKB-UniRule"/>
</dbReference>
<evidence type="ECO:0000256" key="4">
    <source>
        <dbReference type="ARBA" id="ARBA00023128"/>
    </source>
</evidence>
<dbReference type="CDD" id="cd20270">
    <property type="entry name" value="Complex1_LYR_SDHAF3_LYRM10"/>
    <property type="match status" value="1"/>
</dbReference>
<dbReference type="GO" id="GO:0006111">
    <property type="term" value="P:regulation of gluconeogenesis"/>
    <property type="evidence" value="ECO:0007669"/>
    <property type="project" value="EnsemblFungi"/>
</dbReference>
<evidence type="ECO:0000256" key="5">
    <source>
        <dbReference type="ARBA" id="ARBA00023186"/>
    </source>
</evidence>
<keyword evidence="4 6" id="KW-0496">Mitochondrion</keyword>
<accession>A0A261XUH2</accession>
<comment type="subcellular location">
    <subcellularLocation>
        <location evidence="1 6">Mitochondrion matrix</location>
    </subcellularLocation>
</comment>
<dbReference type="OrthoDB" id="278329at2759"/>
<dbReference type="GO" id="GO:0015976">
    <property type="term" value="P:carbon utilization"/>
    <property type="evidence" value="ECO:0007669"/>
    <property type="project" value="EnsemblFungi"/>
</dbReference>
<gene>
    <name evidence="8" type="ORF">BZG36_05200</name>
</gene>
<proteinExistence type="inferred from homology"/>
<protein>
    <recommendedName>
        <fullName evidence="6">Succinate dehydrogenase assembly factor 3</fullName>
        <shortName evidence="6">SDH assembly factor 3</shortName>
        <shortName evidence="6">SDHAF3</shortName>
    </recommendedName>
</protein>
<evidence type="ECO:0000313" key="9">
    <source>
        <dbReference type="Proteomes" id="UP000242875"/>
    </source>
</evidence>
<evidence type="ECO:0000256" key="2">
    <source>
        <dbReference type="ARBA" id="ARBA00006020"/>
    </source>
</evidence>
<name>A0A261XUH2_9FUNG</name>
<comment type="similarity">
    <text evidence="2 6">Belongs to the complex I LYR family. SDHAF3 subfamily.</text>
</comment>
<dbReference type="EMBL" id="MVBO01000203">
    <property type="protein sequence ID" value="OZJ02017.1"/>
    <property type="molecule type" value="Genomic_DNA"/>
</dbReference>
<evidence type="ECO:0000256" key="3">
    <source>
        <dbReference type="ARBA" id="ARBA00022946"/>
    </source>
</evidence>
<dbReference type="GO" id="GO:0005758">
    <property type="term" value="C:mitochondrial intermembrane space"/>
    <property type="evidence" value="ECO:0007669"/>
    <property type="project" value="TreeGrafter"/>
</dbReference>